<reference evidence="1 2" key="1">
    <citation type="submission" date="2014-06" db="EMBL/GenBank/DDBJ databases">
        <title>Evolutionary Origins and Diversification of the Mycorrhizal Mutualists.</title>
        <authorList>
            <consortium name="DOE Joint Genome Institute"/>
            <consortium name="Mycorrhizal Genomics Consortium"/>
            <person name="Kohler A."/>
            <person name="Kuo A."/>
            <person name="Nagy L.G."/>
            <person name="Floudas D."/>
            <person name="Copeland A."/>
            <person name="Barry K.W."/>
            <person name="Cichocki N."/>
            <person name="Veneault-Fourrey C."/>
            <person name="LaButti K."/>
            <person name="Lindquist E.A."/>
            <person name="Lipzen A."/>
            <person name="Lundell T."/>
            <person name="Morin E."/>
            <person name="Murat C."/>
            <person name="Riley R."/>
            <person name="Ohm R."/>
            <person name="Sun H."/>
            <person name="Tunlid A."/>
            <person name="Henrissat B."/>
            <person name="Grigoriev I.V."/>
            <person name="Hibbett D.S."/>
            <person name="Martin F."/>
        </authorList>
    </citation>
    <scope>NUCLEOTIDE SEQUENCE [LARGE SCALE GENOMIC DNA]</scope>
    <source>
        <strain evidence="1 2">SS14</strain>
    </source>
</reference>
<evidence type="ECO:0000313" key="2">
    <source>
        <dbReference type="Proteomes" id="UP000054279"/>
    </source>
</evidence>
<protein>
    <submittedName>
        <fullName evidence="1">Uncharacterized protein</fullName>
    </submittedName>
</protein>
<keyword evidence="2" id="KW-1185">Reference proteome</keyword>
<evidence type="ECO:0000313" key="1">
    <source>
        <dbReference type="EMBL" id="KIJ27706.1"/>
    </source>
</evidence>
<dbReference type="Proteomes" id="UP000054279">
    <property type="component" value="Unassembled WGS sequence"/>
</dbReference>
<organism evidence="1 2">
    <name type="scientific">Sphaerobolus stellatus (strain SS14)</name>
    <dbReference type="NCBI Taxonomy" id="990650"/>
    <lineage>
        <taxon>Eukaryota</taxon>
        <taxon>Fungi</taxon>
        <taxon>Dikarya</taxon>
        <taxon>Basidiomycota</taxon>
        <taxon>Agaricomycotina</taxon>
        <taxon>Agaricomycetes</taxon>
        <taxon>Phallomycetidae</taxon>
        <taxon>Geastrales</taxon>
        <taxon>Sphaerobolaceae</taxon>
        <taxon>Sphaerobolus</taxon>
    </lineage>
</organism>
<name>A0A0C9UQN5_SPHS4</name>
<sequence>MHYIVVKVTLVFWESAPVETIKDLKVLALDQDQPLFEDLIQGDRDAFRKKPSDFLSLRPILRSLP</sequence>
<proteinExistence type="predicted"/>
<gene>
    <name evidence="1" type="ORF">M422DRAFT_784784</name>
</gene>
<accession>A0A0C9UQN5</accession>
<dbReference type="HOGENOM" id="CLU_2851193_0_0_1"/>
<dbReference type="EMBL" id="KN837326">
    <property type="protein sequence ID" value="KIJ27706.1"/>
    <property type="molecule type" value="Genomic_DNA"/>
</dbReference>
<dbReference type="AlphaFoldDB" id="A0A0C9UQN5"/>